<dbReference type="PANTHER" id="PTHR33695">
    <property type="entry name" value="LIPOPROTEIN SIGNAL PEPTIDASE"/>
    <property type="match status" value="1"/>
</dbReference>
<gene>
    <name evidence="9 12" type="primary">lspA</name>
    <name evidence="12" type="ORF">BHE75_04287</name>
</gene>
<comment type="function">
    <text evidence="9 10">This protein specifically catalyzes the removal of signal peptides from prolipoproteins.</text>
</comment>
<feature type="transmembrane region" description="Helical" evidence="9">
    <location>
        <begin position="132"/>
        <end position="157"/>
    </location>
</feature>
<keyword evidence="3 9" id="KW-0645">Protease</keyword>
<dbReference type="AlphaFoldDB" id="A0A1S1HLE4"/>
<proteinExistence type="inferred from homology"/>
<keyword evidence="4 9" id="KW-0812">Transmembrane</keyword>
<keyword evidence="12" id="KW-0449">Lipoprotein</keyword>
<comment type="pathway">
    <text evidence="9">Protein modification; lipoprotein biosynthesis (signal peptide cleavage).</text>
</comment>
<dbReference type="GO" id="GO:0006508">
    <property type="term" value="P:proteolysis"/>
    <property type="evidence" value="ECO:0007669"/>
    <property type="project" value="UniProtKB-KW"/>
</dbReference>
<sequence>MGDRRPRVALGLAAAAIVFILDQLLKWLVSGPLDLQVVREIEITSFFNLRWVENYGVSMGFLTAGSALERWLLVGMTATIALVVLIWMWREKNRADTIALGLVLGGAIGNIVDRVRLGYVVDFLGPHIGGWYPFLVFNVADAAITIGVLLLVLRAFLTRDRSDPAEKLNA</sequence>
<evidence type="ECO:0000256" key="8">
    <source>
        <dbReference type="ARBA" id="ARBA00023136"/>
    </source>
</evidence>
<keyword evidence="5 9" id="KW-0064">Aspartyl protease</keyword>
<dbReference type="NCBIfam" id="TIGR00077">
    <property type="entry name" value="lspA"/>
    <property type="match status" value="1"/>
</dbReference>
<comment type="similarity">
    <text evidence="1 9 11">Belongs to the peptidase A8 family.</text>
</comment>
<accession>A0A1S1HLE4</accession>
<feature type="transmembrane region" description="Helical" evidence="9">
    <location>
        <begin position="95"/>
        <end position="112"/>
    </location>
</feature>
<reference evidence="12 13" key="1">
    <citation type="submission" date="2016-09" db="EMBL/GenBank/DDBJ databases">
        <title>Metabolic pathway, cell adaptation mechanisms and a novel monoxygenase revealed through proteogenomic-transcription analysis of a Sphingomonas haloaromaticamans strain degrading the fungicide ortho-phenylphenol.</title>
        <authorList>
            <person name="Perruchon C."/>
            <person name="Papadopoulou E.S."/>
            <person name="Rousidou C."/>
            <person name="Vasileiadis S."/>
            <person name="Tanou G."/>
            <person name="Amoutzias G."/>
            <person name="Molassiotis A."/>
            <person name="Karpouzas D.G."/>
        </authorList>
    </citation>
    <scope>NUCLEOTIDE SEQUENCE [LARGE SCALE GENOMIC DNA]</scope>
    <source>
        <strain evidence="12 13">P3</strain>
    </source>
</reference>
<dbReference type="Proteomes" id="UP000179467">
    <property type="component" value="Unassembled WGS sequence"/>
</dbReference>
<evidence type="ECO:0000313" key="12">
    <source>
        <dbReference type="EMBL" id="OHT22261.1"/>
    </source>
</evidence>
<evidence type="ECO:0000256" key="10">
    <source>
        <dbReference type="RuleBase" id="RU000594"/>
    </source>
</evidence>
<feature type="transmembrane region" description="Helical" evidence="9">
    <location>
        <begin position="7"/>
        <end position="25"/>
    </location>
</feature>
<evidence type="ECO:0000256" key="6">
    <source>
        <dbReference type="ARBA" id="ARBA00022801"/>
    </source>
</evidence>
<dbReference type="InterPro" id="IPR001872">
    <property type="entry name" value="Peptidase_A8"/>
</dbReference>
<dbReference type="EC" id="3.4.23.36" evidence="9"/>
<feature type="active site" evidence="9">
    <location>
        <position position="122"/>
    </location>
</feature>
<dbReference type="UniPathway" id="UPA00665"/>
<evidence type="ECO:0000256" key="5">
    <source>
        <dbReference type="ARBA" id="ARBA00022750"/>
    </source>
</evidence>
<keyword evidence="7 9" id="KW-1133">Transmembrane helix</keyword>
<comment type="catalytic activity">
    <reaction evidence="9 10">
        <text>Release of signal peptides from bacterial membrane prolipoproteins. Hydrolyzes -Xaa-Yaa-Zaa-|-(S,diacylglyceryl)Cys-, in which Xaa is hydrophobic (preferably Leu), and Yaa (Ala or Ser) and Zaa (Gly or Ala) have small, neutral side chains.</text>
        <dbReference type="EC" id="3.4.23.36"/>
    </reaction>
</comment>
<evidence type="ECO:0000256" key="3">
    <source>
        <dbReference type="ARBA" id="ARBA00022670"/>
    </source>
</evidence>
<evidence type="ECO:0000256" key="11">
    <source>
        <dbReference type="RuleBase" id="RU004181"/>
    </source>
</evidence>
<protein>
    <recommendedName>
        <fullName evidence="9">Lipoprotein signal peptidase</fullName>
        <ecNumber evidence="9">3.4.23.36</ecNumber>
    </recommendedName>
    <alternativeName>
        <fullName evidence="9">Prolipoprotein signal peptidase</fullName>
    </alternativeName>
    <alternativeName>
        <fullName evidence="9">Signal peptidase II</fullName>
        <shortName evidence="9">SPase II</shortName>
    </alternativeName>
</protein>
<dbReference type="Pfam" id="PF01252">
    <property type="entry name" value="Peptidase_A8"/>
    <property type="match status" value="1"/>
</dbReference>
<dbReference type="PANTHER" id="PTHR33695:SF1">
    <property type="entry name" value="LIPOPROTEIN SIGNAL PEPTIDASE"/>
    <property type="match status" value="1"/>
</dbReference>
<keyword evidence="6 9" id="KW-0378">Hydrolase</keyword>
<dbReference type="HAMAP" id="MF_00161">
    <property type="entry name" value="LspA"/>
    <property type="match status" value="1"/>
</dbReference>
<dbReference type="GO" id="GO:0005886">
    <property type="term" value="C:plasma membrane"/>
    <property type="evidence" value="ECO:0007669"/>
    <property type="project" value="UniProtKB-SubCell"/>
</dbReference>
<evidence type="ECO:0000256" key="9">
    <source>
        <dbReference type="HAMAP-Rule" id="MF_00161"/>
    </source>
</evidence>
<evidence type="ECO:0000256" key="7">
    <source>
        <dbReference type="ARBA" id="ARBA00022989"/>
    </source>
</evidence>
<dbReference type="PROSITE" id="PS00855">
    <property type="entry name" value="SPASE_II"/>
    <property type="match status" value="1"/>
</dbReference>
<evidence type="ECO:0000313" key="13">
    <source>
        <dbReference type="Proteomes" id="UP000179467"/>
    </source>
</evidence>
<keyword evidence="13" id="KW-1185">Reference proteome</keyword>
<evidence type="ECO:0000256" key="4">
    <source>
        <dbReference type="ARBA" id="ARBA00022692"/>
    </source>
</evidence>
<feature type="active site" evidence="9">
    <location>
        <position position="141"/>
    </location>
</feature>
<keyword evidence="2 9" id="KW-1003">Cell membrane</keyword>
<feature type="transmembrane region" description="Helical" evidence="9">
    <location>
        <begin position="71"/>
        <end position="88"/>
    </location>
</feature>
<keyword evidence="8 9" id="KW-0472">Membrane</keyword>
<dbReference type="RefSeq" id="WP_015458687.1">
    <property type="nucleotide sequence ID" value="NZ_MIPT01000001.1"/>
</dbReference>
<comment type="subcellular location">
    <subcellularLocation>
        <location evidence="9">Cell membrane</location>
        <topology evidence="9">Multi-pass membrane protein</topology>
    </subcellularLocation>
</comment>
<comment type="caution">
    <text evidence="12">The sequence shown here is derived from an EMBL/GenBank/DDBJ whole genome shotgun (WGS) entry which is preliminary data.</text>
</comment>
<dbReference type="PRINTS" id="PR00781">
    <property type="entry name" value="LIPOSIGPTASE"/>
</dbReference>
<dbReference type="OrthoDB" id="9810259at2"/>
<evidence type="ECO:0000256" key="2">
    <source>
        <dbReference type="ARBA" id="ARBA00022475"/>
    </source>
</evidence>
<name>A0A1S1HLE4_9SPHN</name>
<organism evidence="12 13">
    <name type="scientific">Edaphosphingomonas haloaromaticamans</name>
    <dbReference type="NCBI Taxonomy" id="653954"/>
    <lineage>
        <taxon>Bacteria</taxon>
        <taxon>Pseudomonadati</taxon>
        <taxon>Pseudomonadota</taxon>
        <taxon>Alphaproteobacteria</taxon>
        <taxon>Sphingomonadales</taxon>
        <taxon>Rhizorhabdaceae</taxon>
        <taxon>Edaphosphingomonas</taxon>
    </lineage>
</organism>
<dbReference type="EMBL" id="MIPT01000001">
    <property type="protein sequence ID" value="OHT22261.1"/>
    <property type="molecule type" value="Genomic_DNA"/>
</dbReference>
<evidence type="ECO:0000256" key="1">
    <source>
        <dbReference type="ARBA" id="ARBA00006139"/>
    </source>
</evidence>
<dbReference type="GO" id="GO:0004190">
    <property type="term" value="F:aspartic-type endopeptidase activity"/>
    <property type="evidence" value="ECO:0007669"/>
    <property type="project" value="UniProtKB-UniRule"/>
</dbReference>